<dbReference type="Pfam" id="PF07963">
    <property type="entry name" value="N_methyl"/>
    <property type="match status" value="1"/>
</dbReference>
<name>A0A498CM94_9FIRM</name>
<dbReference type="PROSITE" id="PS00409">
    <property type="entry name" value="PROKAR_NTER_METHYL"/>
    <property type="match status" value="1"/>
</dbReference>
<comment type="subcellular location">
    <subcellularLocation>
        <location evidence="1">Membrane</location>
        <topology evidence="1">Single-pass membrane protein</topology>
    </subcellularLocation>
</comment>
<dbReference type="Proteomes" id="UP000276301">
    <property type="component" value="Unassembled WGS sequence"/>
</dbReference>
<evidence type="ECO:0000256" key="1">
    <source>
        <dbReference type="ARBA" id="ARBA00004167"/>
    </source>
</evidence>
<keyword evidence="4 6" id="KW-1133">Transmembrane helix</keyword>
<organism evidence="7 8">
    <name type="scientific">Anaerotruncus massiliensis</name>
    <name type="common">ex Liu et al. 2021</name>
    <dbReference type="NCBI Taxonomy" id="2321404"/>
    <lineage>
        <taxon>Bacteria</taxon>
        <taxon>Bacillati</taxon>
        <taxon>Bacillota</taxon>
        <taxon>Clostridia</taxon>
        <taxon>Eubacteriales</taxon>
        <taxon>Oscillospiraceae</taxon>
        <taxon>Anaerotruncus</taxon>
    </lineage>
</organism>
<dbReference type="GO" id="GO:0016020">
    <property type="term" value="C:membrane"/>
    <property type="evidence" value="ECO:0007669"/>
    <property type="project" value="UniProtKB-SubCell"/>
</dbReference>
<reference evidence="7 8" key="1">
    <citation type="submission" date="2018-10" db="EMBL/GenBank/DDBJ databases">
        <title>Anaerotruncus faecis sp. nov., isolated from human feces.</title>
        <authorList>
            <person name="Wang Y.-J."/>
        </authorList>
    </citation>
    <scope>NUCLEOTIDE SEQUENCE [LARGE SCALE GENOMIC DNA]</scope>
    <source>
        <strain evidence="7 8">22A2-44</strain>
    </source>
</reference>
<dbReference type="PANTHER" id="PTHR30093:SF44">
    <property type="entry name" value="TYPE II SECRETION SYSTEM CORE PROTEIN G"/>
    <property type="match status" value="1"/>
</dbReference>
<comment type="caution">
    <text evidence="7">The sequence shown here is derived from an EMBL/GenBank/DDBJ whole genome shotgun (WGS) entry which is preliminary data.</text>
</comment>
<protein>
    <submittedName>
        <fullName evidence="7">Type II secretion system protein</fullName>
    </submittedName>
</protein>
<evidence type="ECO:0000256" key="2">
    <source>
        <dbReference type="ARBA" id="ARBA00022481"/>
    </source>
</evidence>
<gene>
    <name evidence="7" type="ORF">D4A47_12745</name>
</gene>
<dbReference type="InterPro" id="IPR045584">
    <property type="entry name" value="Pilin-like"/>
</dbReference>
<evidence type="ECO:0000256" key="5">
    <source>
        <dbReference type="ARBA" id="ARBA00023136"/>
    </source>
</evidence>
<feature type="transmembrane region" description="Helical" evidence="6">
    <location>
        <begin position="41"/>
        <end position="64"/>
    </location>
</feature>
<accession>A0A498CM94</accession>
<dbReference type="AlphaFoldDB" id="A0A498CM94"/>
<evidence type="ECO:0000313" key="7">
    <source>
        <dbReference type="EMBL" id="RLL08045.1"/>
    </source>
</evidence>
<dbReference type="SUPFAM" id="SSF54523">
    <property type="entry name" value="Pili subunits"/>
    <property type="match status" value="1"/>
</dbReference>
<dbReference type="PANTHER" id="PTHR30093">
    <property type="entry name" value="GENERAL SECRETION PATHWAY PROTEIN G"/>
    <property type="match status" value="1"/>
</dbReference>
<evidence type="ECO:0000256" key="6">
    <source>
        <dbReference type="SAM" id="Phobius"/>
    </source>
</evidence>
<sequence>MAICMCTRAASIGRNGLPGVLDQPRIQGDNAMKRKTGRAGFTLIEMIVVIAIIAVLIALAAPLVTRYVATAKQARADAAAKSLCTAADAWLAEKMLGEHPSAENGVNIDDDGDGEFVKKLAGEAGPLDGYLTGGLPDFYTVFVENWGAAGAECTMPDGTVGRYGN</sequence>
<keyword evidence="5 6" id="KW-0472">Membrane</keyword>
<keyword evidence="3 6" id="KW-0812">Transmembrane</keyword>
<dbReference type="EMBL" id="RCHT01000038">
    <property type="protein sequence ID" value="RLL08045.1"/>
    <property type="molecule type" value="Genomic_DNA"/>
</dbReference>
<dbReference type="Gene3D" id="3.30.700.10">
    <property type="entry name" value="Glycoprotein, Type 4 Pilin"/>
    <property type="match status" value="1"/>
</dbReference>
<evidence type="ECO:0000256" key="4">
    <source>
        <dbReference type="ARBA" id="ARBA00022989"/>
    </source>
</evidence>
<dbReference type="NCBIfam" id="TIGR02532">
    <property type="entry name" value="IV_pilin_GFxxxE"/>
    <property type="match status" value="1"/>
</dbReference>
<keyword evidence="8" id="KW-1185">Reference proteome</keyword>
<evidence type="ECO:0000313" key="8">
    <source>
        <dbReference type="Proteomes" id="UP000276301"/>
    </source>
</evidence>
<evidence type="ECO:0000256" key="3">
    <source>
        <dbReference type="ARBA" id="ARBA00022692"/>
    </source>
</evidence>
<proteinExistence type="predicted"/>
<keyword evidence="2" id="KW-0488">Methylation</keyword>
<dbReference type="InterPro" id="IPR012902">
    <property type="entry name" value="N_methyl_site"/>
</dbReference>